<evidence type="ECO:0000256" key="2">
    <source>
        <dbReference type="ARBA" id="ARBA00011233"/>
    </source>
</evidence>
<dbReference type="Gene3D" id="2.40.160.10">
    <property type="entry name" value="Porin"/>
    <property type="match status" value="1"/>
</dbReference>
<proteinExistence type="predicted"/>
<comment type="subunit">
    <text evidence="2">Homotrimer.</text>
</comment>
<protein>
    <submittedName>
        <fullName evidence="13">Porin</fullName>
    </submittedName>
</protein>
<dbReference type="GO" id="GO:0009279">
    <property type="term" value="C:cell outer membrane"/>
    <property type="evidence" value="ECO:0007669"/>
    <property type="project" value="UniProtKB-SubCell"/>
</dbReference>
<comment type="caution">
    <text evidence="13">The sequence shown here is derived from an EMBL/GenBank/DDBJ whole genome shotgun (WGS) entry which is preliminary data.</text>
</comment>
<dbReference type="AlphaFoldDB" id="A0A843B7V8"/>
<keyword evidence="5" id="KW-0812">Transmembrane</keyword>
<dbReference type="InterPro" id="IPR033900">
    <property type="entry name" value="Gram_neg_porin_domain"/>
</dbReference>
<keyword evidence="6 11" id="KW-0732">Signal</keyword>
<accession>A0A843B7V8</accession>
<evidence type="ECO:0000256" key="6">
    <source>
        <dbReference type="ARBA" id="ARBA00022729"/>
    </source>
</evidence>
<organism evidence="13 14">
    <name type="scientific">Comamonas suwonensis</name>
    <dbReference type="NCBI Taxonomy" id="2606214"/>
    <lineage>
        <taxon>Bacteria</taxon>
        <taxon>Pseudomonadati</taxon>
        <taxon>Pseudomonadota</taxon>
        <taxon>Betaproteobacteria</taxon>
        <taxon>Burkholderiales</taxon>
        <taxon>Comamonadaceae</taxon>
        <taxon>Comamonas</taxon>
    </lineage>
</organism>
<evidence type="ECO:0000256" key="5">
    <source>
        <dbReference type="ARBA" id="ARBA00022692"/>
    </source>
</evidence>
<dbReference type="InterPro" id="IPR050298">
    <property type="entry name" value="Gram-neg_bact_OMP"/>
</dbReference>
<evidence type="ECO:0000256" key="3">
    <source>
        <dbReference type="ARBA" id="ARBA00022448"/>
    </source>
</evidence>
<dbReference type="CDD" id="cd00342">
    <property type="entry name" value="gram_neg_porins"/>
    <property type="match status" value="1"/>
</dbReference>
<reference evidence="13" key="1">
    <citation type="submission" date="2020-12" db="EMBL/GenBank/DDBJ databases">
        <title>Comamonas sp. nov., isolated from stream water.</title>
        <authorList>
            <person name="Park K.-H."/>
        </authorList>
    </citation>
    <scope>NUCLEOTIDE SEQUENCE</scope>
    <source>
        <strain evidence="13">EJ-4</strain>
    </source>
</reference>
<dbReference type="PANTHER" id="PTHR34501:SF9">
    <property type="entry name" value="MAJOR OUTER MEMBRANE PROTEIN P.IA"/>
    <property type="match status" value="1"/>
</dbReference>
<dbReference type="GO" id="GO:0015288">
    <property type="term" value="F:porin activity"/>
    <property type="evidence" value="ECO:0007669"/>
    <property type="project" value="UniProtKB-KW"/>
</dbReference>
<comment type="subcellular location">
    <subcellularLocation>
        <location evidence="1">Cell outer membrane</location>
        <topology evidence="1">Multi-pass membrane protein</topology>
    </subcellularLocation>
</comment>
<keyword evidence="10" id="KW-0998">Cell outer membrane</keyword>
<evidence type="ECO:0000256" key="8">
    <source>
        <dbReference type="ARBA" id="ARBA00023114"/>
    </source>
</evidence>
<sequence length="344" mass="36656">MTKMTRIALAALAVMGATTAIAQSSVTLYGRINTTVERQKSGNQTVTGMQNNASRWGIRGTEDLGGGLKAGFTLESGFNSDTGTGSGWTHPTTGMSFARQSEVNLSGGFGMVRLGNFVPESYYATADYVSMHNHDTGSSSDAFYDDPVWFGGVNGGGLSTRNKIGYRTPSMGGVTVDAAISLAEKDPALFQKNKNGYDLAANYNTGPVHLGAGYSKVGDNWQAAFRGLYTFGQFTVGGYYQRSHVGFALPGQVAAGNRNNFRLSAMYALGASEFHANVGRANKWSNIADSAATQYTLGYNYNLSKRTKVYGYYTKVNNSKGAAYMTGTAGADFSSFALGVRHNF</sequence>
<evidence type="ECO:0000256" key="7">
    <source>
        <dbReference type="ARBA" id="ARBA00023065"/>
    </source>
</evidence>
<feature type="domain" description="Porin" evidence="12">
    <location>
        <begin position="8"/>
        <end position="320"/>
    </location>
</feature>
<keyword evidence="7" id="KW-0406">Ion transport</keyword>
<dbReference type="InterPro" id="IPR023614">
    <property type="entry name" value="Porin_dom_sf"/>
</dbReference>
<keyword evidence="8" id="KW-0626">Porin</keyword>
<evidence type="ECO:0000256" key="1">
    <source>
        <dbReference type="ARBA" id="ARBA00004571"/>
    </source>
</evidence>
<name>A0A843B7V8_9BURK</name>
<evidence type="ECO:0000256" key="10">
    <source>
        <dbReference type="ARBA" id="ARBA00023237"/>
    </source>
</evidence>
<evidence type="ECO:0000256" key="9">
    <source>
        <dbReference type="ARBA" id="ARBA00023136"/>
    </source>
</evidence>
<dbReference type="PANTHER" id="PTHR34501">
    <property type="entry name" value="PROTEIN YDDL-RELATED"/>
    <property type="match status" value="1"/>
</dbReference>
<keyword evidence="14" id="KW-1185">Reference proteome</keyword>
<evidence type="ECO:0000313" key="14">
    <source>
        <dbReference type="Proteomes" id="UP000530032"/>
    </source>
</evidence>
<keyword evidence="4" id="KW-1134">Transmembrane beta strand</keyword>
<keyword evidence="3" id="KW-0813">Transport</keyword>
<feature type="chain" id="PRO_5032924260" evidence="11">
    <location>
        <begin position="23"/>
        <end position="344"/>
    </location>
</feature>
<gene>
    <name evidence="13" type="ORF">HF327_014265</name>
</gene>
<evidence type="ECO:0000256" key="4">
    <source>
        <dbReference type="ARBA" id="ARBA00022452"/>
    </source>
</evidence>
<feature type="signal peptide" evidence="11">
    <location>
        <begin position="1"/>
        <end position="22"/>
    </location>
</feature>
<evidence type="ECO:0000256" key="11">
    <source>
        <dbReference type="SAM" id="SignalP"/>
    </source>
</evidence>
<evidence type="ECO:0000259" key="12">
    <source>
        <dbReference type="Pfam" id="PF13609"/>
    </source>
</evidence>
<dbReference type="Pfam" id="PF13609">
    <property type="entry name" value="Porin_4"/>
    <property type="match status" value="1"/>
</dbReference>
<dbReference type="Proteomes" id="UP000530032">
    <property type="component" value="Unassembled WGS sequence"/>
</dbReference>
<keyword evidence="9" id="KW-0472">Membrane</keyword>
<dbReference type="GO" id="GO:0046930">
    <property type="term" value="C:pore complex"/>
    <property type="evidence" value="ECO:0007669"/>
    <property type="project" value="UniProtKB-KW"/>
</dbReference>
<dbReference type="SUPFAM" id="SSF56935">
    <property type="entry name" value="Porins"/>
    <property type="match status" value="1"/>
</dbReference>
<dbReference type="RefSeq" id="WP_198460803.1">
    <property type="nucleotide sequence ID" value="NZ_JABBCQ020000012.1"/>
</dbReference>
<dbReference type="GO" id="GO:0006811">
    <property type="term" value="P:monoatomic ion transport"/>
    <property type="evidence" value="ECO:0007669"/>
    <property type="project" value="UniProtKB-KW"/>
</dbReference>
<dbReference type="EMBL" id="JABBCQ020000012">
    <property type="protein sequence ID" value="MBI1625665.1"/>
    <property type="molecule type" value="Genomic_DNA"/>
</dbReference>
<evidence type="ECO:0000313" key="13">
    <source>
        <dbReference type="EMBL" id="MBI1625665.1"/>
    </source>
</evidence>